<dbReference type="PROSITE" id="PS51444">
    <property type="entry name" value="FH2"/>
    <property type="match status" value="1"/>
</dbReference>
<dbReference type="GO" id="GO:0051015">
    <property type="term" value="F:actin filament binding"/>
    <property type="evidence" value="ECO:0007669"/>
    <property type="project" value="InterPro"/>
</dbReference>
<feature type="domain" description="FH2" evidence="6">
    <location>
        <begin position="222"/>
        <end position="667"/>
    </location>
</feature>
<feature type="signal peptide" evidence="5">
    <location>
        <begin position="1"/>
        <end position="22"/>
    </location>
</feature>
<reference evidence="7" key="1">
    <citation type="submission" date="2023-02" db="EMBL/GenBank/DDBJ databases">
        <title>Genome of toxic invasive species Heracleum sosnowskyi carries increased number of genes despite the absence of recent whole-genome duplications.</title>
        <authorList>
            <person name="Schelkunov M."/>
            <person name="Shtratnikova V."/>
            <person name="Makarenko M."/>
            <person name="Klepikova A."/>
            <person name="Omelchenko D."/>
            <person name="Novikova G."/>
            <person name="Obukhova E."/>
            <person name="Bogdanov V."/>
            <person name="Penin A."/>
            <person name="Logacheva M."/>
        </authorList>
    </citation>
    <scope>NUCLEOTIDE SEQUENCE</scope>
    <source>
        <strain evidence="7">Hsosn_3</strain>
        <tissue evidence="7">Leaf</tissue>
    </source>
</reference>
<accession>A0AAD8I8Y1</accession>
<dbReference type="Pfam" id="PF02181">
    <property type="entry name" value="FH2"/>
    <property type="match status" value="1"/>
</dbReference>
<dbReference type="EMBL" id="JAUIZM010000006">
    <property type="protein sequence ID" value="KAK1381397.1"/>
    <property type="molecule type" value="Genomic_DNA"/>
</dbReference>
<organism evidence="7 8">
    <name type="scientific">Heracleum sosnowskyi</name>
    <dbReference type="NCBI Taxonomy" id="360622"/>
    <lineage>
        <taxon>Eukaryota</taxon>
        <taxon>Viridiplantae</taxon>
        <taxon>Streptophyta</taxon>
        <taxon>Embryophyta</taxon>
        <taxon>Tracheophyta</taxon>
        <taxon>Spermatophyta</taxon>
        <taxon>Magnoliopsida</taxon>
        <taxon>eudicotyledons</taxon>
        <taxon>Gunneridae</taxon>
        <taxon>Pentapetalae</taxon>
        <taxon>asterids</taxon>
        <taxon>campanulids</taxon>
        <taxon>Apiales</taxon>
        <taxon>Apiaceae</taxon>
        <taxon>Apioideae</taxon>
        <taxon>apioid superclade</taxon>
        <taxon>Tordylieae</taxon>
        <taxon>Tordyliinae</taxon>
        <taxon>Heracleum</taxon>
    </lineage>
</organism>
<dbReference type="InterPro" id="IPR042201">
    <property type="entry name" value="FH2_Formin_sf"/>
</dbReference>
<keyword evidence="4" id="KW-0472">Membrane</keyword>
<evidence type="ECO:0000256" key="3">
    <source>
        <dbReference type="SAM" id="MobiDB-lite"/>
    </source>
</evidence>
<evidence type="ECO:0000256" key="4">
    <source>
        <dbReference type="SAM" id="Phobius"/>
    </source>
</evidence>
<evidence type="ECO:0000256" key="5">
    <source>
        <dbReference type="SAM" id="SignalP"/>
    </source>
</evidence>
<feature type="region of interest" description="Disordered" evidence="3">
    <location>
        <begin position="48"/>
        <end position="68"/>
    </location>
</feature>
<protein>
    <recommendedName>
        <fullName evidence="2">Formin-like protein</fullName>
    </recommendedName>
</protein>
<dbReference type="PANTHER" id="PTHR23213:SF354">
    <property type="entry name" value="FORMIN-LIKE PROTEIN 4"/>
    <property type="match status" value="1"/>
</dbReference>
<evidence type="ECO:0000256" key="1">
    <source>
        <dbReference type="ARBA" id="ARBA00025793"/>
    </source>
</evidence>
<feature type="transmembrane region" description="Helical" evidence="4">
    <location>
        <begin position="74"/>
        <end position="97"/>
    </location>
</feature>
<dbReference type="SMART" id="SM00498">
    <property type="entry name" value="FH2"/>
    <property type="match status" value="1"/>
</dbReference>
<dbReference type="AlphaFoldDB" id="A0AAD8I8Y1"/>
<proteinExistence type="inferred from homology"/>
<keyword evidence="4" id="KW-1133">Transmembrane helix</keyword>
<gene>
    <name evidence="7" type="ORF">POM88_028141</name>
</gene>
<comment type="similarity">
    <text evidence="1">Belongs to the formin-like family. Class-I subfamily.</text>
</comment>
<feature type="compositionally biased region" description="Pro residues" evidence="3">
    <location>
        <begin position="48"/>
        <end position="60"/>
    </location>
</feature>
<keyword evidence="5" id="KW-0732">Signal</keyword>
<name>A0AAD8I8Y1_9APIA</name>
<reference evidence="7" key="2">
    <citation type="submission" date="2023-05" db="EMBL/GenBank/DDBJ databases">
        <authorList>
            <person name="Schelkunov M.I."/>
        </authorList>
    </citation>
    <scope>NUCLEOTIDE SEQUENCE</scope>
    <source>
        <strain evidence="7">Hsosn_3</strain>
        <tissue evidence="7">Leaf</tissue>
    </source>
</reference>
<comment type="caution">
    <text evidence="7">The sequence shown here is derived from an EMBL/GenBank/DDBJ whole genome shotgun (WGS) entry which is preliminary data.</text>
</comment>
<dbReference type="PANTHER" id="PTHR23213">
    <property type="entry name" value="FORMIN-RELATED"/>
    <property type="match status" value="1"/>
</dbReference>
<dbReference type="InterPro" id="IPR015425">
    <property type="entry name" value="FH2_Formin"/>
</dbReference>
<evidence type="ECO:0000313" key="7">
    <source>
        <dbReference type="EMBL" id="KAK1381397.1"/>
    </source>
</evidence>
<dbReference type="GO" id="GO:0045010">
    <property type="term" value="P:actin nucleation"/>
    <property type="evidence" value="ECO:0007669"/>
    <property type="project" value="InterPro"/>
</dbReference>
<evidence type="ECO:0000313" key="8">
    <source>
        <dbReference type="Proteomes" id="UP001237642"/>
    </source>
</evidence>
<keyword evidence="8" id="KW-1185">Reference proteome</keyword>
<keyword evidence="4" id="KW-0812">Transmembrane</keyword>
<dbReference type="InterPro" id="IPR027643">
    <property type="entry name" value="Formin-like_plant"/>
</dbReference>
<evidence type="ECO:0000259" key="6">
    <source>
        <dbReference type="PROSITE" id="PS51444"/>
    </source>
</evidence>
<sequence>MNKLQSSTFILYIFIICCKISTLPQFSCQSDSQNIETFYPVRLPPVASPPDVPNIQPPSTPETRSSSNKSVMRAVVATAASTVFISALFFVFVLSYARQKRNHVVANASFKNIHSIEPRRGEKFMRVNESMKRVIVDEEGLDVWYLRDLEEEKNEGFNKDEICDAEEEKNVISRERENINVSKPWVQENPFLRGKSFSFHIRSRGHVGKDQIKPLAKPDSSVQLSLLSPRPTTIVSSSSALPLPKETLVWDEVNGDSLRVDGDLMEALFGSVATNRKSPKTVGNMASPRGERRGPASKIFILDARKSQEISVIIQSLSVSRKEIVDALIEGQDLDVDILEKLNRIAPTTEEESDIHAFDNDHTRLADAESFLYHVLKAVPSAFTRFNAMLFRSNYDSEVLYLKQNLQTLESGCKELRTPGLLPKLIEAVLKAGNQMNAETSRENVQAFNLTSLQKLSDVKSTDGNTTLLHFVVEEVVRAEGKRCVINRSRSLNGSSRAIRNSGGRMLEKSMTVEDMENEYIMLGLPIVGGISSQFSNAKKAATLDYDVLNKACSALSDDVAEIRKLVGECAVSGGGEGFIKKMKIFLDATEGELRLVRKEFTRIMELVKRKTEYYQAGASKEKGAQPLLLFLIVKDFLAMVDQVCIDITRNMQKRKTLPTSDFTAYKNSVKFPLLPANFMSDTSKSSSSD</sequence>
<dbReference type="Proteomes" id="UP001237642">
    <property type="component" value="Unassembled WGS sequence"/>
</dbReference>
<evidence type="ECO:0000256" key="2">
    <source>
        <dbReference type="RuleBase" id="RU361260"/>
    </source>
</evidence>
<feature type="chain" id="PRO_5041953267" description="Formin-like protein" evidence="5">
    <location>
        <begin position="23"/>
        <end position="690"/>
    </location>
</feature>
<dbReference type="Gene3D" id="1.20.58.2220">
    <property type="entry name" value="Formin, FH2 domain"/>
    <property type="match status" value="1"/>
</dbReference>
<dbReference type="SUPFAM" id="SSF101447">
    <property type="entry name" value="Formin homology 2 domain (FH2 domain)"/>
    <property type="match status" value="1"/>
</dbReference>